<proteinExistence type="predicted"/>
<evidence type="ECO:0000313" key="2">
    <source>
        <dbReference type="Proteomes" id="UP000183454"/>
    </source>
</evidence>
<gene>
    <name evidence="1" type="ORF">SAMN05421882_106114</name>
</gene>
<sequence length="69" mass="7778">MPWVLTPSRLVRSNALVLIRVWIILDVLRQHFHVDLGGRLVTGCLEIGNLDPTHHAGDTYAKTLGHLRD</sequence>
<dbReference type="Proteomes" id="UP000183454">
    <property type="component" value="Unassembled WGS sequence"/>
</dbReference>
<evidence type="ECO:0000313" key="1">
    <source>
        <dbReference type="EMBL" id="SDX10337.1"/>
    </source>
</evidence>
<name>A0A1H2YZ32_9PROT</name>
<reference evidence="1 2" key="1">
    <citation type="submission" date="2016-10" db="EMBL/GenBank/DDBJ databases">
        <authorList>
            <person name="de Groot N.N."/>
        </authorList>
    </citation>
    <scope>NUCLEOTIDE SEQUENCE [LARGE SCALE GENOMIC DNA]</scope>
    <source>
        <strain evidence="1 2">Nm110</strain>
    </source>
</reference>
<dbReference type="EMBL" id="FNNH01000061">
    <property type="protein sequence ID" value="SDX10337.1"/>
    <property type="molecule type" value="Genomic_DNA"/>
</dbReference>
<accession>A0A1H2YZ32</accession>
<protein>
    <submittedName>
        <fullName evidence="1">Uncharacterized protein</fullName>
    </submittedName>
</protein>
<dbReference type="AlphaFoldDB" id="A0A1H2YZ32"/>
<organism evidence="1 2">
    <name type="scientific">Nitrosomonas communis</name>
    <dbReference type="NCBI Taxonomy" id="44574"/>
    <lineage>
        <taxon>Bacteria</taxon>
        <taxon>Pseudomonadati</taxon>
        <taxon>Pseudomonadota</taxon>
        <taxon>Betaproteobacteria</taxon>
        <taxon>Nitrosomonadales</taxon>
        <taxon>Nitrosomonadaceae</taxon>
        <taxon>Nitrosomonas</taxon>
    </lineage>
</organism>